<name>A0A1F6DUH1_9BACT</name>
<evidence type="ECO:0000313" key="2">
    <source>
        <dbReference type="EMBL" id="OGG65084.1"/>
    </source>
</evidence>
<sequence>MRQTGNPKEEALSDSTDDKADPKGAEGQEKKGRRMGDLAKDTLCDPAPIDQETFLLPPPRLGANWRKR</sequence>
<proteinExistence type="predicted"/>
<dbReference type="EMBL" id="MFLH01000002">
    <property type="protein sequence ID" value="OGG65084.1"/>
    <property type="molecule type" value="Genomic_DNA"/>
</dbReference>
<dbReference type="AlphaFoldDB" id="A0A1F6DUH1"/>
<evidence type="ECO:0000256" key="1">
    <source>
        <dbReference type="SAM" id="MobiDB-lite"/>
    </source>
</evidence>
<evidence type="ECO:0000313" key="3">
    <source>
        <dbReference type="Proteomes" id="UP000178328"/>
    </source>
</evidence>
<reference evidence="2 3" key="1">
    <citation type="journal article" date="2016" name="Nat. Commun.">
        <title>Thousands of microbial genomes shed light on interconnected biogeochemical processes in an aquifer system.</title>
        <authorList>
            <person name="Anantharaman K."/>
            <person name="Brown C.T."/>
            <person name="Hug L.A."/>
            <person name="Sharon I."/>
            <person name="Castelle C.J."/>
            <person name="Probst A.J."/>
            <person name="Thomas B.C."/>
            <person name="Singh A."/>
            <person name="Wilkins M.J."/>
            <person name="Karaoz U."/>
            <person name="Brodie E.L."/>
            <person name="Williams K.H."/>
            <person name="Hubbard S.S."/>
            <person name="Banfield J.F."/>
        </authorList>
    </citation>
    <scope>NUCLEOTIDE SEQUENCE [LARGE SCALE GENOMIC DNA]</scope>
</reference>
<feature type="compositionally biased region" description="Basic and acidic residues" evidence="1">
    <location>
        <begin position="7"/>
        <end position="43"/>
    </location>
</feature>
<gene>
    <name evidence="2" type="ORF">A3C18_00140</name>
</gene>
<dbReference type="Proteomes" id="UP000178328">
    <property type="component" value="Unassembled WGS sequence"/>
</dbReference>
<feature type="region of interest" description="Disordered" evidence="1">
    <location>
        <begin position="1"/>
        <end position="68"/>
    </location>
</feature>
<accession>A0A1F6DUH1</accession>
<protein>
    <submittedName>
        <fullName evidence="2">Uncharacterized protein</fullName>
    </submittedName>
</protein>
<organism evidence="2 3">
    <name type="scientific">Candidatus Kaiserbacteria bacterium RIFCSPHIGHO2_02_FULL_54_11b</name>
    <dbReference type="NCBI Taxonomy" id="1798494"/>
    <lineage>
        <taxon>Bacteria</taxon>
        <taxon>Candidatus Kaiseribacteriota</taxon>
    </lineage>
</organism>
<comment type="caution">
    <text evidence="2">The sequence shown here is derived from an EMBL/GenBank/DDBJ whole genome shotgun (WGS) entry which is preliminary data.</text>
</comment>